<dbReference type="EMBL" id="JPKY01000029">
    <property type="protein sequence ID" value="KFH45643.1"/>
    <property type="molecule type" value="Genomic_DNA"/>
</dbReference>
<proteinExistence type="predicted"/>
<name>A0A086T8G1_HAPC1</name>
<dbReference type="HOGENOM" id="CLU_877060_0_0_1"/>
<organism evidence="2 3">
    <name type="scientific">Hapsidospora chrysogenum (strain ATCC 11550 / CBS 779.69 / DSM 880 / IAM 14645 / JCM 23072 / IMI 49137)</name>
    <name type="common">Acremonium chrysogenum</name>
    <dbReference type="NCBI Taxonomy" id="857340"/>
    <lineage>
        <taxon>Eukaryota</taxon>
        <taxon>Fungi</taxon>
        <taxon>Dikarya</taxon>
        <taxon>Ascomycota</taxon>
        <taxon>Pezizomycotina</taxon>
        <taxon>Sordariomycetes</taxon>
        <taxon>Hypocreomycetidae</taxon>
        <taxon>Hypocreales</taxon>
        <taxon>Bionectriaceae</taxon>
        <taxon>Hapsidospora</taxon>
    </lineage>
</organism>
<feature type="chain" id="PRO_5001815608" evidence="1">
    <location>
        <begin position="18"/>
        <end position="317"/>
    </location>
</feature>
<dbReference type="Proteomes" id="UP000029964">
    <property type="component" value="Unassembled WGS sequence"/>
</dbReference>
<reference evidence="3" key="1">
    <citation type="journal article" date="2014" name="Genome Announc.">
        <title>Genome sequence and annotation of Acremonium chrysogenum, producer of the beta-lactam antibiotic cephalosporin C.</title>
        <authorList>
            <person name="Terfehr D."/>
            <person name="Dahlmann T.A."/>
            <person name="Specht T."/>
            <person name="Zadra I."/>
            <person name="Kuernsteiner H."/>
            <person name="Kueck U."/>
        </authorList>
    </citation>
    <scope>NUCLEOTIDE SEQUENCE [LARGE SCALE GENOMIC DNA]</scope>
    <source>
        <strain evidence="3">ATCC 11550 / CBS 779.69 / DSM 880 / IAM 14645 / JCM 23072 / IMI 49137</strain>
    </source>
</reference>
<keyword evidence="1" id="KW-0732">Signal</keyword>
<sequence>MKTFAFTAALLLGGAAALPQGTKDLEDQLSDPKIQDKLEEIADKFDHGAGLGKRHADAASSAALPQASGDIDIDAIKEMLKEITGGVTGGLGLGKRQVNTSLSAELPEASAAGIDIDELKEKLEGILGGAIDGLGLGKRQDLPEGLDLGAITDVLETLGISPGDLGKRQANDSLSAALPQASGDIDIDAIKDKLEEILGGAAGGFLGKRQELPAGLDLGAITDLLGGLGVDLGKRQELPAGLDLGAVTDLLGKLGVDLGKRQEGGATLGSLLAAIDKVLGELKDKVPEIEGPADDLSQAISDFEDAAKDIDIPTPTA</sequence>
<evidence type="ECO:0000256" key="1">
    <source>
        <dbReference type="SAM" id="SignalP"/>
    </source>
</evidence>
<evidence type="ECO:0000313" key="2">
    <source>
        <dbReference type="EMBL" id="KFH45643.1"/>
    </source>
</evidence>
<accession>A0A086T8G1</accession>
<evidence type="ECO:0000313" key="3">
    <source>
        <dbReference type="Proteomes" id="UP000029964"/>
    </source>
</evidence>
<keyword evidence="3" id="KW-1185">Reference proteome</keyword>
<dbReference type="OrthoDB" id="10644697at2759"/>
<comment type="caution">
    <text evidence="2">The sequence shown here is derived from an EMBL/GenBank/DDBJ whole genome shotgun (WGS) entry which is preliminary data.</text>
</comment>
<feature type="signal peptide" evidence="1">
    <location>
        <begin position="1"/>
        <end position="17"/>
    </location>
</feature>
<protein>
    <submittedName>
        <fullName evidence="2">Uncharacterized protein</fullName>
    </submittedName>
</protein>
<dbReference type="AlphaFoldDB" id="A0A086T8G1"/>
<gene>
    <name evidence="2" type="ORF">ACRE_035010</name>
</gene>